<evidence type="ECO:0000313" key="6">
    <source>
        <dbReference type="Ensembl" id="ENSMALP00000013266.1"/>
    </source>
</evidence>
<dbReference type="Ensembl" id="ENSMALT00000013551.1">
    <property type="protein sequence ID" value="ENSMALP00000013266.1"/>
    <property type="gene ID" value="ENSMALG00000009394.1"/>
</dbReference>
<dbReference type="GO" id="GO:0010460">
    <property type="term" value="P:positive regulation of heart rate"/>
    <property type="evidence" value="ECO:0007669"/>
    <property type="project" value="TreeGrafter"/>
</dbReference>
<keyword evidence="3" id="KW-0964">Secreted</keyword>
<keyword evidence="4" id="KW-0732">Signal</keyword>
<dbReference type="AlphaFoldDB" id="A0A3Q3QIB2"/>
<dbReference type="GO" id="GO:0005179">
    <property type="term" value="F:hormone activity"/>
    <property type="evidence" value="ECO:0007669"/>
    <property type="project" value="InterPro"/>
</dbReference>
<name>A0A3Q3QIB2_MONAL</name>
<sequence>FPLHPIRASGFSRHIKGEKASETDKLEDADSITHLYGTSCLKQLWNRCNWTFKHHCHIVCPALFSRIDHILFLWDCGQCVSALTPCVRCCRRGCACSPLPLQIHSRALTLQTLTHSHRFGFPRVSKYPKFSYTTITSAVPDLSIAVDNHATQRDRHIIRRVLLHKEPPPRLPEPLFNQSDSMLQEAPVWQRVSRSRRHANTSRSGGHGHLMRVGCVLGTCQVQNLSHRLYQLIGQSGREDSSPINAHSPHSYG</sequence>
<dbReference type="PANTHER" id="PTHR23414:SF2">
    <property type="entry name" value="PROTEIN ADM2"/>
    <property type="match status" value="1"/>
</dbReference>
<dbReference type="GO" id="GO:0007189">
    <property type="term" value="P:adenylate cyclase-activating G protein-coupled receptor signaling pathway"/>
    <property type="evidence" value="ECO:0007669"/>
    <property type="project" value="TreeGrafter"/>
</dbReference>
<proteinExistence type="inferred from homology"/>
<reference evidence="6" key="1">
    <citation type="submission" date="2025-08" db="UniProtKB">
        <authorList>
            <consortium name="Ensembl"/>
        </authorList>
    </citation>
    <scope>IDENTIFICATION</scope>
</reference>
<evidence type="ECO:0000256" key="5">
    <source>
        <dbReference type="ARBA" id="ARBA00023157"/>
    </source>
</evidence>
<comment type="similarity">
    <text evidence="2">Belongs to the adrenomedullin family.</text>
</comment>
<reference evidence="6" key="2">
    <citation type="submission" date="2025-09" db="UniProtKB">
        <authorList>
            <consortium name="Ensembl"/>
        </authorList>
    </citation>
    <scope>IDENTIFICATION</scope>
</reference>
<dbReference type="PANTHER" id="PTHR23414">
    <property type="entry name" value="ADRENOMEDULLIN, ADM"/>
    <property type="match status" value="1"/>
</dbReference>
<evidence type="ECO:0000313" key="7">
    <source>
        <dbReference type="Proteomes" id="UP000261600"/>
    </source>
</evidence>
<dbReference type="Pfam" id="PF00214">
    <property type="entry name" value="Calc_CGRP_IAPP"/>
    <property type="match status" value="1"/>
</dbReference>
<accession>A0A3Q3QIB2</accession>
<keyword evidence="5" id="KW-1015">Disulfide bond</keyword>
<dbReference type="GO" id="GO:0003073">
    <property type="term" value="P:regulation of systemic arterial blood pressure"/>
    <property type="evidence" value="ECO:0007669"/>
    <property type="project" value="TreeGrafter"/>
</dbReference>
<evidence type="ECO:0008006" key="8">
    <source>
        <dbReference type="Google" id="ProtNLM"/>
    </source>
</evidence>
<dbReference type="Proteomes" id="UP000261600">
    <property type="component" value="Unplaced"/>
</dbReference>
<evidence type="ECO:0000256" key="2">
    <source>
        <dbReference type="ARBA" id="ARBA00010575"/>
    </source>
</evidence>
<dbReference type="InterPro" id="IPR021116">
    <property type="entry name" value="Calcitonin/adrenomedullin"/>
</dbReference>
<comment type="subcellular location">
    <subcellularLocation>
        <location evidence="1">Secreted</location>
    </subcellularLocation>
</comment>
<protein>
    <recommendedName>
        <fullName evidence="8">Adrenomedullin 2b</fullName>
    </recommendedName>
</protein>
<evidence type="ECO:0000256" key="4">
    <source>
        <dbReference type="ARBA" id="ARBA00022729"/>
    </source>
</evidence>
<evidence type="ECO:0000256" key="3">
    <source>
        <dbReference type="ARBA" id="ARBA00022525"/>
    </source>
</evidence>
<dbReference type="InterPro" id="IPR051665">
    <property type="entry name" value="Adrenomedullin-reg_peptide"/>
</dbReference>
<keyword evidence="7" id="KW-1185">Reference proteome</keyword>
<dbReference type="GO" id="GO:0005576">
    <property type="term" value="C:extracellular region"/>
    <property type="evidence" value="ECO:0007669"/>
    <property type="project" value="UniProtKB-SubCell"/>
</dbReference>
<organism evidence="6 7">
    <name type="scientific">Monopterus albus</name>
    <name type="common">Swamp eel</name>
    <dbReference type="NCBI Taxonomy" id="43700"/>
    <lineage>
        <taxon>Eukaryota</taxon>
        <taxon>Metazoa</taxon>
        <taxon>Chordata</taxon>
        <taxon>Craniata</taxon>
        <taxon>Vertebrata</taxon>
        <taxon>Euteleostomi</taxon>
        <taxon>Actinopterygii</taxon>
        <taxon>Neopterygii</taxon>
        <taxon>Teleostei</taxon>
        <taxon>Neoteleostei</taxon>
        <taxon>Acanthomorphata</taxon>
        <taxon>Anabantaria</taxon>
        <taxon>Synbranchiformes</taxon>
        <taxon>Synbranchidae</taxon>
        <taxon>Monopterus</taxon>
    </lineage>
</organism>
<evidence type="ECO:0000256" key="1">
    <source>
        <dbReference type="ARBA" id="ARBA00004613"/>
    </source>
</evidence>
<dbReference type="STRING" id="43700.ENSMALP00000013266"/>